<name>A0AB34JIB2_PRYPA</name>
<dbReference type="InterPro" id="IPR008972">
    <property type="entry name" value="Cupredoxin"/>
</dbReference>
<dbReference type="PROSITE" id="PS00435">
    <property type="entry name" value="PEROXIDASE_1"/>
    <property type="match status" value="3"/>
</dbReference>
<feature type="signal peptide" evidence="6">
    <location>
        <begin position="1"/>
        <end position="25"/>
    </location>
</feature>
<dbReference type="EMBL" id="JBGBPQ010000008">
    <property type="protein sequence ID" value="KAL1520688.1"/>
    <property type="molecule type" value="Genomic_DNA"/>
</dbReference>
<dbReference type="InterPro" id="IPR044831">
    <property type="entry name" value="Ccp1-like"/>
</dbReference>
<feature type="compositionally biased region" description="Basic and acidic residues" evidence="5">
    <location>
        <begin position="2599"/>
        <end position="2609"/>
    </location>
</feature>
<evidence type="ECO:0000256" key="2">
    <source>
        <dbReference type="ARBA" id="ARBA00022723"/>
    </source>
</evidence>
<feature type="domain" description="DOMON" evidence="7">
    <location>
        <begin position="1100"/>
        <end position="1220"/>
    </location>
</feature>
<evidence type="ECO:0008006" key="11">
    <source>
        <dbReference type="Google" id="ProtNLM"/>
    </source>
</evidence>
<protein>
    <recommendedName>
        <fullName evidence="11">L-ascorbate peroxidase</fullName>
    </recommendedName>
</protein>
<gene>
    <name evidence="9" type="ORF">AB1Y20_022257</name>
</gene>
<dbReference type="CDD" id="cd13853">
    <property type="entry name" value="CuRO_1_Tth-MCO_like"/>
    <property type="match status" value="1"/>
</dbReference>
<feature type="chain" id="PRO_5044266332" description="L-ascorbate peroxidase" evidence="6">
    <location>
        <begin position="26"/>
        <end position="2750"/>
    </location>
</feature>
<dbReference type="Pfam" id="PF07731">
    <property type="entry name" value="Cu-oxidase_2"/>
    <property type="match status" value="1"/>
</dbReference>
<dbReference type="GO" id="GO:0004601">
    <property type="term" value="F:peroxidase activity"/>
    <property type="evidence" value="ECO:0007669"/>
    <property type="project" value="InterPro"/>
</dbReference>
<dbReference type="InterPro" id="IPR011706">
    <property type="entry name" value="Cu-oxidase_C"/>
</dbReference>
<keyword evidence="6" id="KW-0732">Signal</keyword>
<dbReference type="Gene3D" id="2.60.40.420">
    <property type="entry name" value="Cupredoxins - blue copper proteins"/>
    <property type="match status" value="3"/>
</dbReference>
<evidence type="ECO:0000256" key="1">
    <source>
        <dbReference type="ARBA" id="ARBA00010609"/>
    </source>
</evidence>
<dbReference type="InterPro" id="IPR010255">
    <property type="entry name" value="Haem_peroxidase_sf"/>
</dbReference>
<dbReference type="CDD" id="cd09631">
    <property type="entry name" value="DOMON_DOH"/>
    <property type="match status" value="4"/>
</dbReference>
<dbReference type="PANTHER" id="PTHR31356">
    <property type="entry name" value="THYLAKOID LUMENAL 29 KDA PROTEIN, CHLOROPLASTIC-RELATED"/>
    <property type="match status" value="1"/>
</dbReference>
<dbReference type="PANTHER" id="PTHR31356:SF66">
    <property type="entry name" value="CATALASE-PEROXIDASE"/>
    <property type="match status" value="1"/>
</dbReference>
<feature type="domain" description="DOMON" evidence="7">
    <location>
        <begin position="2111"/>
        <end position="2242"/>
    </location>
</feature>
<dbReference type="PROSITE" id="PS50836">
    <property type="entry name" value="DOMON"/>
    <property type="match status" value="3"/>
</dbReference>
<evidence type="ECO:0000313" key="9">
    <source>
        <dbReference type="EMBL" id="KAL1520688.1"/>
    </source>
</evidence>
<comment type="similarity">
    <text evidence="1">Belongs to the multicopper oxidase family.</text>
</comment>
<dbReference type="SMART" id="SM00664">
    <property type="entry name" value="DoH"/>
    <property type="match status" value="2"/>
</dbReference>
<keyword evidence="10" id="KW-1185">Reference proteome</keyword>
<evidence type="ECO:0000259" key="8">
    <source>
        <dbReference type="PROSITE" id="PS50873"/>
    </source>
</evidence>
<evidence type="ECO:0000256" key="5">
    <source>
        <dbReference type="SAM" id="MobiDB-lite"/>
    </source>
</evidence>
<organism evidence="9 10">
    <name type="scientific">Prymnesium parvum</name>
    <name type="common">Toxic golden alga</name>
    <dbReference type="NCBI Taxonomy" id="97485"/>
    <lineage>
        <taxon>Eukaryota</taxon>
        <taxon>Haptista</taxon>
        <taxon>Haptophyta</taxon>
        <taxon>Prymnesiophyceae</taxon>
        <taxon>Prymnesiales</taxon>
        <taxon>Prymnesiaceae</taxon>
        <taxon>Prymnesium</taxon>
    </lineage>
</organism>
<dbReference type="Gene3D" id="1.10.420.10">
    <property type="entry name" value="Peroxidase, domain 2"/>
    <property type="match status" value="3"/>
</dbReference>
<dbReference type="InterPro" id="IPR002207">
    <property type="entry name" value="Peroxidase_I"/>
</dbReference>
<feature type="compositionally biased region" description="Pro residues" evidence="5">
    <location>
        <begin position="2036"/>
        <end position="2051"/>
    </location>
</feature>
<feature type="region of interest" description="Disordered" evidence="5">
    <location>
        <begin position="2031"/>
        <end position="2064"/>
    </location>
</feature>
<feature type="domain" description="Plant heme peroxidase family profile" evidence="8">
    <location>
        <begin position="878"/>
        <end position="1064"/>
    </location>
</feature>
<evidence type="ECO:0000256" key="6">
    <source>
        <dbReference type="SAM" id="SignalP"/>
    </source>
</evidence>
<evidence type="ECO:0000256" key="4">
    <source>
        <dbReference type="RuleBase" id="RU004241"/>
    </source>
</evidence>
<dbReference type="SUPFAM" id="SSF49503">
    <property type="entry name" value="Cupredoxins"/>
    <property type="match status" value="2"/>
</dbReference>
<dbReference type="Pfam" id="PF07732">
    <property type="entry name" value="Cu-oxidase_3"/>
    <property type="match status" value="1"/>
</dbReference>
<dbReference type="Pfam" id="PF03351">
    <property type="entry name" value="DOMON"/>
    <property type="match status" value="1"/>
</dbReference>
<dbReference type="GO" id="GO:0005507">
    <property type="term" value="F:copper ion binding"/>
    <property type="evidence" value="ECO:0007669"/>
    <property type="project" value="InterPro"/>
</dbReference>
<accession>A0AB34JIB2</accession>
<dbReference type="PRINTS" id="PR00458">
    <property type="entry name" value="PEROXIDASE"/>
</dbReference>
<comment type="similarity">
    <text evidence="4">Belongs to the peroxidase family.</text>
</comment>
<dbReference type="InterPro" id="IPR002355">
    <property type="entry name" value="Cu_oxidase_Cu_BS"/>
</dbReference>
<reference evidence="9 10" key="1">
    <citation type="journal article" date="2024" name="Science">
        <title>Giant polyketide synthase enzymes in the biosynthesis of giant marine polyether toxins.</title>
        <authorList>
            <person name="Fallon T.R."/>
            <person name="Shende V.V."/>
            <person name="Wierzbicki I.H."/>
            <person name="Pendleton A.L."/>
            <person name="Watervoot N.F."/>
            <person name="Auber R.P."/>
            <person name="Gonzalez D.J."/>
            <person name="Wisecaver J.H."/>
            <person name="Moore B.S."/>
        </authorList>
    </citation>
    <scope>NUCLEOTIDE SEQUENCE [LARGE SCALE GENOMIC DNA]</scope>
    <source>
        <strain evidence="9 10">12B1</strain>
    </source>
</reference>
<feature type="region of interest" description="Disordered" evidence="5">
    <location>
        <begin position="2661"/>
        <end position="2698"/>
    </location>
</feature>
<dbReference type="InterPro" id="IPR019793">
    <property type="entry name" value="Peroxidases_heam-ligand_BS"/>
</dbReference>
<feature type="domain" description="Plant heme peroxidase family profile" evidence="8">
    <location>
        <begin position="1315"/>
        <end position="1528"/>
    </location>
</feature>
<sequence length="2750" mass="299838">MPLTRAGRPLAYAVLLYILCVRGEQSKIVGATFSQPPSIFSEGHALRVALSLHRHLYQGPNELQQYVYAYNGVIVGPTLRAKPGDKVYIQMANDLPNRVFVKEGYESRLKDFYITNLHLHGLHVSGEEPEDSIFVKVYPGHTYNHTYNIPSDHHSGTFLYHPHHHGSTAIQAGGLASGMMIIDDPPGLLPPEITALEEVIMFLTHLDMTQMTALAVEYEANCLGDGGSAAQCEDDIWSDGPISGTQGNFILLNGLYQPKMSMAANRWYRWRVALSGISTVFEVSLTGCELQLLAKDSLYLPVAPRPIVAGYVGPGNRADWLVRCPPGNYELTAVRKAGGGSGEQVSPTIATLTATNRGDVRCNLPKFSVKRPCALVDLQDVVPDQTLSIQLGPDTFINGEHYAGPTAYIASMEVGKVIQYDLTGVSTHPFHNHMNSFQIVSEQTDTFDGYFLKGDWMDTLTSPVNTASVRLQTDLFTGPHVFHCHDLEHEDRGMMAVTLITGTKGEWWRGARDVDPTCYRSLVVGPPRIITGSNCSAEAPATSLLKNSIRDAARAVEKILEADITAGPSFIRLAWNDAATFDAATGKYGPRASMRFNPEASNPSNRGLERARELLRPIQQVLISLSHADVWQLAAVVSIRTMGGPRIPFYAGRKDAVGPEDCAPEGRLPGAHASAEQLRAVFSRMGFSDSEIVALAGAHTVGVCRVRNSGFRGPWDRTSTRFDNAYFRGLLDASSWAYNGSQYNSVSGDGTMMLPADLQLVADASFATWSRLFAREELLWFQVFSDAFQKLSQLGHDPLTLVPVEISLASDLSGSTHAGVQKAASLIEAVVKQRHVGPSFVRLAWSDAGTYNATNGKYGPRAAMRFAPEASNPSNKGLQYARALLEPIKQAVPSLSYADLWQLAAVVSIEIMGGPRVPFRIGRVDAVGSSDSAPEGMLPGAHSTAAELRAVFSRMGFNDREIVALAGAHTLGRCHPQYSGFSGPWTADPLSFDNQYYRDLLAKHWTRNGDVYVSSALDDVLMLPSDIQIASDPLFHEWAHSFAQDEALFFQAFSAAFQKLGELGHTKLSATDFTLKHATITASPQPEHEFVCLNRHVESCMVGLSWQYYRHDNSVAITLQVTQVVGWLALGVSETGRMTFGQPSYAVVGASSGVLKHVLEVQDVSSVSRSAPLDPVQDLLDTSFEHANGFTTLRFRTALSWMTRYVDATTSGVNFVYAHAAFGDSTTAFGYHANNRGTLKVELGQTRLATEEVQKQVQLATNMVADLVRKNHVGPALVRLAWQDAGTYNKTDGKYGPRAAMRFAPEASNPSNKGLRHARALLEPIKQAVPSLSYADLWQLAAVVSIEIMGGPRVPFRIGRVDAVGSSDSAPEGMLPGAHSTAAELRAVFSRMGFNDREIVALAGAHTLGRCHPQYSGFSGPWTADPLSFDNQYFISLLETNFSHSGSHWISGNGTIMLDADMSFKIDSSFRIYTEEYSLNQSAFFVDFSAAFSQLSELGWPYLEPVSFSIPVPQNAPTPVAGSASELQLKSGLTLSWRVDPDGNVSATMTLDAIVGWMALGISLAGRMVDPSPSSCVVGTNAGVQKRLLVAQYAGEVERSAPVETEQTLDGAIFEHTDGRSQLRFRTPLSWFKRYTDTSSAVWFIYAHGAPGDVASSLAYHGLNRGSMHTVGFGQVPAPQTAPAGPPPPPPSTPALVSRSINPRPNLGLAWTHHHDATTTMTMRLAENVQWLALAVSAAGRMVVPQPSRAVVGIAGQGVRKRTLVVQDVTSVPSSAPLDETQDLALATVAHEDGATILTFRVARSYLTQFASGGSAVDFIFAYGEANVPSATFGYHGLQRRGHIPISDFVGASEVIASPPPTIYSPPPSPPRLPNAPAPFEVTPADGVYLSVSVDALSTVSVEMLVQKQVPWLSVAVSQSGWMTDPAPSKAVVGSLVSSSVAEYALTFQNPSSPARSVQQVNSENKMGNASIFFENGATTLRFVLPVAWLAAFPEGGAAIWILWAHGSSIRPIAFPSYHASNRGAVSIARTSLLGPDPPSPPAPSSPPSTDTPPGGITVPDCPDEEPITDFCDESLAYQVARCYMSTTSLTTPEFDDSAVIKYDHVAQLSTEFRVAWTILGEYPHGEISLLMQARTLGWLGFGLMSATDDAGSGNGMIETDIFFANVIDGVSTVLDTWSPTVAAPLRDDQSGHTEDLYNVGGREDPAKEFTTVWFTRKLKTNDSWDYAISPGLALPVIYAYSRKNEDSLLHYHGPSRGFDQIVFIPIPDDRSTLYILLAAGLLTVSCCLVSLMEFRRRQQLRALNNARLQRLETKLQESVSSMGTFAYGMALVNAHEFIKNKKLLPFEMLRDASKLKVLDSVHLANEFSLGQTIIFFSHEWLAWKEADPAGTHYECMLSALKSLMQEAGSGMENTWVWVGYSCLPQLNRTTLSLAVSDLSEVAAIATYFVAIVPPSLHQDTQRTSDILSYQLRGWTRLDQFAFVCAGKTDCMRICHGTKLNKLSRFVAQPEKWKSEALRVLKGDFACCRNSMKHTRGDVLCDKDIIKPALLRMYMKAVLQLPSGHAKLQIIKRDRDIFPREDFEDDILMLARKKFDELAKSEHPTEAPKRTSSTVFRTSNLVKRHSSKGLPQVSAQFSESWYEDSEKVPSRPCKQRRLIKYSPIKSSTGSPSKQTCASSERPNKTWPPSLWEEEASHVGEEASLSTSIHLPVGYFKQAALRCNPLDSSSHDGTSSSGNRHVLFLGGIERL</sequence>
<dbReference type="InterPro" id="IPR011707">
    <property type="entry name" value="Cu-oxidase-like_N"/>
</dbReference>
<proteinExistence type="inferred from homology"/>
<dbReference type="PRINTS" id="PR00459">
    <property type="entry name" value="ASPEROXIDASE"/>
</dbReference>
<dbReference type="PROSITE" id="PS00080">
    <property type="entry name" value="MULTICOPPER_OXIDASE2"/>
    <property type="match status" value="1"/>
</dbReference>
<keyword evidence="3" id="KW-0560">Oxidoreductase</keyword>
<dbReference type="Proteomes" id="UP001515480">
    <property type="component" value="Unassembled WGS sequence"/>
</dbReference>
<evidence type="ECO:0000256" key="3">
    <source>
        <dbReference type="ARBA" id="ARBA00023002"/>
    </source>
</evidence>
<dbReference type="Gene3D" id="1.10.520.10">
    <property type="match status" value="3"/>
</dbReference>
<comment type="caution">
    <text evidence="9">The sequence shown here is derived from an EMBL/GenBank/DDBJ whole genome shotgun (WGS) entry which is preliminary data.</text>
</comment>
<dbReference type="Pfam" id="PF00141">
    <property type="entry name" value="peroxidase"/>
    <property type="match status" value="3"/>
</dbReference>
<keyword evidence="2" id="KW-0479">Metal-binding</keyword>
<dbReference type="InterPro" id="IPR005018">
    <property type="entry name" value="DOMON_domain"/>
</dbReference>
<dbReference type="GO" id="GO:0034599">
    <property type="term" value="P:cellular response to oxidative stress"/>
    <property type="evidence" value="ECO:0007669"/>
    <property type="project" value="InterPro"/>
</dbReference>
<feature type="domain" description="DOMON" evidence="7">
    <location>
        <begin position="1531"/>
        <end position="1649"/>
    </location>
</feature>
<feature type="region of interest" description="Disordered" evidence="5">
    <location>
        <begin position="2599"/>
        <end position="2618"/>
    </location>
</feature>
<dbReference type="InterPro" id="IPR045266">
    <property type="entry name" value="DOH_DOMON"/>
</dbReference>
<feature type="domain" description="Plant heme peroxidase family profile" evidence="8">
    <location>
        <begin position="577"/>
        <end position="828"/>
    </location>
</feature>
<feature type="region of interest" description="Disordered" evidence="5">
    <location>
        <begin position="1671"/>
        <end position="1699"/>
    </location>
</feature>
<dbReference type="GO" id="GO:0020037">
    <property type="term" value="F:heme binding"/>
    <property type="evidence" value="ECO:0007669"/>
    <property type="project" value="InterPro"/>
</dbReference>
<dbReference type="InterPro" id="IPR002016">
    <property type="entry name" value="Haem_peroxidase"/>
</dbReference>
<evidence type="ECO:0000259" key="7">
    <source>
        <dbReference type="PROSITE" id="PS50836"/>
    </source>
</evidence>
<feature type="compositionally biased region" description="Polar residues" evidence="5">
    <location>
        <begin position="2664"/>
        <end position="2680"/>
    </location>
</feature>
<dbReference type="SUPFAM" id="SSF48113">
    <property type="entry name" value="Heme-dependent peroxidases"/>
    <property type="match status" value="3"/>
</dbReference>
<dbReference type="PROSITE" id="PS50873">
    <property type="entry name" value="PEROXIDASE_4"/>
    <property type="match status" value="3"/>
</dbReference>
<evidence type="ECO:0000313" key="10">
    <source>
        <dbReference type="Proteomes" id="UP001515480"/>
    </source>
</evidence>
<dbReference type="GO" id="GO:0042744">
    <property type="term" value="P:hydrogen peroxide catabolic process"/>
    <property type="evidence" value="ECO:0007669"/>
    <property type="project" value="TreeGrafter"/>
</dbReference>
<dbReference type="GO" id="GO:0000302">
    <property type="term" value="P:response to reactive oxygen species"/>
    <property type="evidence" value="ECO:0007669"/>
    <property type="project" value="TreeGrafter"/>
</dbReference>
<feature type="compositionally biased region" description="Pro residues" evidence="5">
    <location>
        <begin position="1684"/>
        <end position="1693"/>
    </location>
</feature>